<dbReference type="PROSITE" id="PS50850">
    <property type="entry name" value="MFS"/>
    <property type="match status" value="1"/>
</dbReference>
<feature type="transmembrane region" description="Helical" evidence="4">
    <location>
        <begin position="44"/>
        <end position="69"/>
    </location>
</feature>
<evidence type="ECO:0000313" key="6">
    <source>
        <dbReference type="EMBL" id="KUM27810.1"/>
    </source>
</evidence>
<dbReference type="Proteomes" id="UP000053176">
    <property type="component" value="Unassembled WGS sequence"/>
</dbReference>
<feature type="transmembrane region" description="Helical" evidence="4">
    <location>
        <begin position="140"/>
        <end position="161"/>
    </location>
</feature>
<name>A0A101KVU0_RHILI</name>
<protein>
    <submittedName>
        <fullName evidence="6">MFS transporter</fullName>
    </submittedName>
</protein>
<evidence type="ECO:0000256" key="2">
    <source>
        <dbReference type="ARBA" id="ARBA00022989"/>
    </source>
</evidence>
<keyword evidence="1 4" id="KW-0812">Transmembrane</keyword>
<feature type="transmembrane region" description="Helical" evidence="4">
    <location>
        <begin position="282"/>
        <end position="300"/>
    </location>
</feature>
<feature type="transmembrane region" description="Helical" evidence="4">
    <location>
        <begin position="12"/>
        <end position="32"/>
    </location>
</feature>
<proteinExistence type="predicted"/>
<feature type="domain" description="Major facilitator superfamily (MFS) profile" evidence="5">
    <location>
        <begin position="14"/>
        <end position="394"/>
    </location>
</feature>
<evidence type="ECO:0000313" key="7">
    <source>
        <dbReference type="Proteomes" id="UP000053176"/>
    </source>
</evidence>
<feature type="transmembrane region" description="Helical" evidence="4">
    <location>
        <begin position="243"/>
        <end position="261"/>
    </location>
</feature>
<dbReference type="SUPFAM" id="SSF103473">
    <property type="entry name" value="MFS general substrate transporter"/>
    <property type="match status" value="1"/>
</dbReference>
<dbReference type="InterPro" id="IPR011701">
    <property type="entry name" value="MFS"/>
</dbReference>
<dbReference type="AlphaFoldDB" id="A0A101KVU0"/>
<reference evidence="6 7" key="1">
    <citation type="submission" date="2015-12" db="EMBL/GenBank/DDBJ databases">
        <title>Draft genome sequence of Mesorhizobium sp. UFLA 01-765, a multitolerant efficient symbiont and plant-growth promoting strain isolated from Zn-mining soil using Leucaena leucocephala as a trap plant.</title>
        <authorList>
            <person name="Rangel W.M."/>
            <person name="Thijs S."/>
            <person name="Longatti S.M."/>
            <person name="Moreira F.M."/>
            <person name="Weyens N."/>
            <person name="Vangronsveld J."/>
            <person name="Van Hamme J.D."/>
            <person name="Bottos E.M."/>
            <person name="Rineau F."/>
        </authorList>
    </citation>
    <scope>NUCLEOTIDE SEQUENCE [LARGE SCALE GENOMIC DNA]</scope>
    <source>
        <strain evidence="6 7">UFLA 01-765</strain>
    </source>
</reference>
<dbReference type="EMBL" id="LPWA01000068">
    <property type="protein sequence ID" value="KUM27810.1"/>
    <property type="molecule type" value="Genomic_DNA"/>
</dbReference>
<sequence length="395" mass="40619">MEAAAPVARSRHVLVSSLGVTQILAWGSSYYLPAVLAAPIAADTGWSLASVVAGLSCGLLLAGLVSPVTGRLIQRHGGRPVLAASSLLLASAHLLLAAAAAYPLYLLAWLLMGLGMSSGLYDAGFATLGRLYGLGARGAITNLTLFGGFASTVCWPLSAFLVEHEGWRIACLSYAAIHLLICLPLHLWVIPPPPAAAPAPARSELRQASATGRERTRFILLASIQTVAALIASMLSVHLLTLLQLRGVSLAAAVGLGALVGPSQVGARVAEMLIGRNRHHPIWTMLASVSLLATGIWLLLASQSLIALALILYGAGNGIHTIARGALPLVLFDPQRYAALMGKLATPSLIVQAAAPSIGALLLGAGGGNVVLTTLALAATLNMGLCICLVAALRR</sequence>
<dbReference type="InterPro" id="IPR050327">
    <property type="entry name" value="Proton-linked_MCT"/>
</dbReference>
<gene>
    <name evidence="6" type="ORF">AU467_15625</name>
</gene>
<dbReference type="PANTHER" id="PTHR11360">
    <property type="entry name" value="MONOCARBOXYLATE TRANSPORTER"/>
    <property type="match status" value="1"/>
</dbReference>
<evidence type="ECO:0000256" key="4">
    <source>
        <dbReference type="SAM" id="Phobius"/>
    </source>
</evidence>
<comment type="caution">
    <text evidence="6">The sequence shown here is derived from an EMBL/GenBank/DDBJ whole genome shotgun (WGS) entry which is preliminary data.</text>
</comment>
<feature type="transmembrane region" description="Helical" evidence="4">
    <location>
        <begin position="306"/>
        <end position="332"/>
    </location>
</feature>
<organism evidence="6 7">
    <name type="scientific">Rhizobium loti</name>
    <name type="common">Mesorhizobium loti</name>
    <dbReference type="NCBI Taxonomy" id="381"/>
    <lineage>
        <taxon>Bacteria</taxon>
        <taxon>Pseudomonadati</taxon>
        <taxon>Pseudomonadota</taxon>
        <taxon>Alphaproteobacteria</taxon>
        <taxon>Hyphomicrobiales</taxon>
        <taxon>Phyllobacteriaceae</taxon>
        <taxon>Mesorhizobium</taxon>
    </lineage>
</organism>
<evidence type="ECO:0000259" key="5">
    <source>
        <dbReference type="PROSITE" id="PS50850"/>
    </source>
</evidence>
<dbReference type="PANTHER" id="PTHR11360:SF308">
    <property type="entry name" value="BLL3089 PROTEIN"/>
    <property type="match status" value="1"/>
</dbReference>
<accession>A0A101KVU0</accession>
<feature type="transmembrane region" description="Helical" evidence="4">
    <location>
        <begin position="81"/>
        <end position="102"/>
    </location>
</feature>
<feature type="transmembrane region" description="Helical" evidence="4">
    <location>
        <begin position="370"/>
        <end position="393"/>
    </location>
</feature>
<keyword evidence="2 4" id="KW-1133">Transmembrane helix</keyword>
<dbReference type="GO" id="GO:0022857">
    <property type="term" value="F:transmembrane transporter activity"/>
    <property type="evidence" value="ECO:0007669"/>
    <property type="project" value="InterPro"/>
</dbReference>
<feature type="transmembrane region" description="Helical" evidence="4">
    <location>
        <begin position="167"/>
        <end position="190"/>
    </location>
</feature>
<evidence type="ECO:0000256" key="3">
    <source>
        <dbReference type="ARBA" id="ARBA00023136"/>
    </source>
</evidence>
<dbReference type="Gene3D" id="1.20.1250.20">
    <property type="entry name" value="MFS general substrate transporter like domains"/>
    <property type="match status" value="1"/>
</dbReference>
<keyword evidence="3 4" id="KW-0472">Membrane</keyword>
<dbReference type="InterPro" id="IPR020846">
    <property type="entry name" value="MFS_dom"/>
</dbReference>
<feature type="transmembrane region" description="Helical" evidence="4">
    <location>
        <begin position="218"/>
        <end position="237"/>
    </location>
</feature>
<dbReference type="Pfam" id="PF07690">
    <property type="entry name" value="MFS_1"/>
    <property type="match status" value="1"/>
</dbReference>
<evidence type="ECO:0000256" key="1">
    <source>
        <dbReference type="ARBA" id="ARBA00022692"/>
    </source>
</evidence>
<dbReference type="InterPro" id="IPR036259">
    <property type="entry name" value="MFS_trans_sf"/>
</dbReference>